<feature type="region of interest" description="Disordered" evidence="1">
    <location>
        <begin position="70"/>
        <end position="206"/>
    </location>
</feature>
<dbReference type="EMBL" id="WNLP01000002">
    <property type="protein sequence ID" value="MUH59489.1"/>
    <property type="molecule type" value="Genomic_DNA"/>
</dbReference>
<evidence type="ECO:0000256" key="1">
    <source>
        <dbReference type="SAM" id="MobiDB-lite"/>
    </source>
</evidence>
<feature type="compositionally biased region" description="Basic and acidic residues" evidence="1">
    <location>
        <begin position="182"/>
        <end position="194"/>
    </location>
</feature>
<evidence type="ECO:0000313" key="3">
    <source>
        <dbReference type="Proteomes" id="UP000487882"/>
    </source>
</evidence>
<comment type="caution">
    <text evidence="2">The sequence shown here is derived from an EMBL/GenBank/DDBJ whole genome shotgun (WGS) entry which is preliminary data.</text>
</comment>
<organism evidence="2 3">
    <name type="scientific">Bifidobacterium canis</name>
    <dbReference type="NCBI Taxonomy" id="2610880"/>
    <lineage>
        <taxon>Bacteria</taxon>
        <taxon>Bacillati</taxon>
        <taxon>Actinomycetota</taxon>
        <taxon>Actinomycetes</taxon>
        <taxon>Bifidobacteriales</taxon>
        <taxon>Bifidobacteriaceae</taxon>
        <taxon>Bifidobacterium</taxon>
    </lineage>
</organism>
<dbReference type="AlphaFoldDB" id="A0A7K1J4L4"/>
<feature type="compositionally biased region" description="Acidic residues" evidence="1">
    <location>
        <begin position="76"/>
        <end position="91"/>
    </location>
</feature>
<accession>A0A7K1J4L4</accession>
<proteinExistence type="predicted"/>
<protein>
    <submittedName>
        <fullName evidence="2">Uncharacterized protein</fullName>
    </submittedName>
</protein>
<reference evidence="2 3" key="1">
    <citation type="submission" date="2019-09" db="EMBL/GenBank/DDBJ databases">
        <title>Bifidobacterium canis sp. nov., isolated from the digestive tract of German Shepherd dog puppy.</title>
        <authorList>
            <person name="Bunesova V."/>
        </authorList>
    </citation>
    <scope>NUCLEOTIDE SEQUENCE [LARGE SCALE GENOMIC DNA]</scope>
    <source>
        <strain evidence="2 3">GSD1FS</strain>
    </source>
</reference>
<dbReference type="RefSeq" id="WP_155588446.1">
    <property type="nucleotide sequence ID" value="NZ_WNLP01000002.1"/>
</dbReference>
<sequence length="620" mass="65192">MAPNKGTFDLRKWRCGKIDKLSAPAKRFLTTVESIVITLALIASLGIASPLMASGVEPSPEAAVGVIGQDEATGIDNDECVESEDGGDLECETTTAPGSDGGNGAGSGSDSGDSANTGGAGTGGANGSAVDSAGTGDESDVDDDDADDADDAEAADTSDTAENDTDKESGKDGDEKSDDADVDKSDKDKEKASKAEATTDNTFEKDGGQLNLGYLFSHYNVISVGDAALGHTVGPVLIGGDLKSSIDIGGGVDTTYEEDGREKEGGYVHKGHTYIQGDGSSLTGLKPHNSAINLYLGTQNIGRVNVGQLFPDGDKNGSVLFTDDYLDFTNVQSKAIQKSADIANDAIDLGMTIRGESFDFAEGVEDVYAWQNGKKLILKAGRSYKITAAVMNSLGGSAFDEIIIDASGVVGVDGSIYQGGDASKLPETTITVTGEGSITLPQIKQVRYKDATGEPQVVELPNASGSGDKQAAKGLPLVFNAPDAGKATTQNSPFFGHVIAPKAQGNASGDYNGCWLVASMEASAQGHMWPYNGKTLYPTTTEFKAKKYLYDAEGKRLPSLEGYEFQFELWDLKNDRDGANATEPDPEKNTFCLTRLLQRKMAILSSRRNRHIRKLTRTII</sequence>
<feature type="compositionally biased region" description="Basic and acidic residues" evidence="1">
    <location>
        <begin position="164"/>
        <end position="174"/>
    </location>
</feature>
<name>A0A7K1J4L4_9BIFI</name>
<evidence type="ECO:0000313" key="2">
    <source>
        <dbReference type="EMBL" id="MUH59489.1"/>
    </source>
</evidence>
<dbReference type="Proteomes" id="UP000487882">
    <property type="component" value="Unassembled WGS sequence"/>
</dbReference>
<gene>
    <name evidence="2" type="ORF">GSD1FS_0818</name>
</gene>
<feature type="compositionally biased region" description="Acidic residues" evidence="1">
    <location>
        <begin position="137"/>
        <end position="163"/>
    </location>
</feature>
<feature type="compositionally biased region" description="Gly residues" evidence="1">
    <location>
        <begin position="99"/>
        <end position="109"/>
    </location>
</feature>
<keyword evidence="3" id="KW-1185">Reference proteome</keyword>